<keyword evidence="1" id="KW-0472">Membrane</keyword>
<dbReference type="EMBL" id="AMGO01000052">
    <property type="protein sequence ID" value="EKE43668.1"/>
    <property type="molecule type" value="Genomic_DNA"/>
</dbReference>
<dbReference type="AlphaFoldDB" id="K2H7S8"/>
<feature type="signal peptide" evidence="2">
    <location>
        <begin position="1"/>
        <end position="20"/>
    </location>
</feature>
<proteinExistence type="predicted"/>
<evidence type="ECO:0000256" key="1">
    <source>
        <dbReference type="SAM" id="Phobius"/>
    </source>
</evidence>
<dbReference type="GO" id="GO:0005886">
    <property type="term" value="C:plasma membrane"/>
    <property type="evidence" value="ECO:0007669"/>
    <property type="project" value="TreeGrafter"/>
</dbReference>
<organism evidence="3 4">
    <name type="scientific">Oceaniovalibus guishaninsula JLT2003</name>
    <dbReference type="NCBI Taxonomy" id="1231392"/>
    <lineage>
        <taxon>Bacteria</taxon>
        <taxon>Pseudomonadati</taxon>
        <taxon>Pseudomonadota</taxon>
        <taxon>Alphaproteobacteria</taxon>
        <taxon>Rhodobacterales</taxon>
        <taxon>Roseobacteraceae</taxon>
        <taxon>Oceaniovalibus</taxon>
    </lineage>
</organism>
<keyword evidence="1" id="KW-1133">Transmembrane helix</keyword>
<gene>
    <name evidence="3" type="ORF">OCGS_2400</name>
</gene>
<evidence type="ECO:0000313" key="3">
    <source>
        <dbReference type="EMBL" id="EKE43668.1"/>
    </source>
</evidence>
<comment type="caution">
    <text evidence="3">The sequence shown here is derived from an EMBL/GenBank/DDBJ whole genome shotgun (WGS) entry which is preliminary data.</text>
</comment>
<keyword evidence="4" id="KW-1185">Reference proteome</keyword>
<sequence length="148" mass="14436">MSIPPALSLALIVAAGTALATQAPINVALARLSASGLVAAAISFGVGFAALTALAVALGHGGGFVRAATASPVLLTGGLLGAFYVWAMITGLPALGVLTAVSALILGQLGMALFIDAVGPFGLPVREVSPTRIAAALMVAGGLMLSRF</sequence>
<evidence type="ECO:0000313" key="4">
    <source>
        <dbReference type="Proteomes" id="UP000006765"/>
    </source>
</evidence>
<dbReference type="STRING" id="1231392.OCGS_2400"/>
<dbReference type="PANTHER" id="PTHR34821">
    <property type="entry name" value="INNER MEMBRANE PROTEIN YDCZ"/>
    <property type="match status" value="1"/>
</dbReference>
<feature type="transmembrane region" description="Helical" evidence="1">
    <location>
        <begin position="95"/>
        <end position="118"/>
    </location>
</feature>
<name>K2H7S8_9RHOB</name>
<accession>K2H7S8</accession>
<feature type="chain" id="PRO_5003858352" evidence="2">
    <location>
        <begin position="21"/>
        <end position="148"/>
    </location>
</feature>
<dbReference type="eggNOG" id="COG3238">
    <property type="taxonomic scope" value="Bacteria"/>
</dbReference>
<keyword evidence="1" id="KW-0812">Transmembrane</keyword>
<dbReference type="Proteomes" id="UP000006765">
    <property type="component" value="Unassembled WGS sequence"/>
</dbReference>
<reference evidence="3 4" key="1">
    <citation type="journal article" date="2012" name="J. Bacteriol.">
        <title>Draft Genome Sequence of Oceaniovalibus guishaninsula JLT2003T.</title>
        <authorList>
            <person name="Tang K."/>
            <person name="Liu K."/>
            <person name="Jiao N."/>
        </authorList>
    </citation>
    <scope>NUCLEOTIDE SEQUENCE [LARGE SCALE GENOMIC DNA]</scope>
    <source>
        <strain evidence="3 4">JLT2003</strain>
    </source>
</reference>
<dbReference type="PANTHER" id="PTHR34821:SF2">
    <property type="entry name" value="INNER MEMBRANE PROTEIN YDCZ"/>
    <property type="match status" value="1"/>
</dbReference>
<evidence type="ECO:0000256" key="2">
    <source>
        <dbReference type="SAM" id="SignalP"/>
    </source>
</evidence>
<dbReference type="Pfam" id="PF04657">
    <property type="entry name" value="DMT_YdcZ"/>
    <property type="match status" value="1"/>
</dbReference>
<keyword evidence="2" id="KW-0732">Signal</keyword>
<protein>
    <submittedName>
        <fullName evidence="3">Uncharacterized protein</fullName>
    </submittedName>
</protein>
<dbReference type="InterPro" id="IPR006750">
    <property type="entry name" value="YdcZ"/>
</dbReference>
<feature type="transmembrane region" description="Helical" evidence="1">
    <location>
        <begin position="70"/>
        <end position="89"/>
    </location>
</feature>
<dbReference type="OrthoDB" id="370053at2"/>
<feature type="transmembrane region" description="Helical" evidence="1">
    <location>
        <begin position="36"/>
        <end position="58"/>
    </location>
</feature>
<dbReference type="RefSeq" id="WP_007427552.1">
    <property type="nucleotide sequence ID" value="NZ_AMGO01000052.1"/>
</dbReference>